<feature type="domain" description="Cytochrome c" evidence="11">
    <location>
        <begin position="198"/>
        <end position="318"/>
    </location>
</feature>
<dbReference type="PANTHER" id="PTHR30600">
    <property type="entry name" value="CYTOCHROME C PEROXIDASE-RELATED"/>
    <property type="match status" value="1"/>
</dbReference>
<feature type="binding site" description="covalent" evidence="8">
    <location>
        <position position="72"/>
    </location>
    <ligand>
        <name>heme c</name>
        <dbReference type="ChEBI" id="CHEBI:61717"/>
        <label>1</label>
    </ligand>
</feature>
<keyword evidence="6" id="KW-0560">Oxidoreductase</keyword>
<keyword evidence="3 9" id="KW-0479">Metal-binding</keyword>
<evidence type="ECO:0000256" key="1">
    <source>
        <dbReference type="ARBA" id="ARBA00004418"/>
    </source>
</evidence>
<feature type="binding site" description="covalent" evidence="8">
    <location>
        <position position="212"/>
    </location>
    <ligand>
        <name>heme c</name>
        <dbReference type="ChEBI" id="CHEBI:61717"/>
        <label>2</label>
    </ligand>
</feature>
<dbReference type="RefSeq" id="WP_040820036.1">
    <property type="nucleotide sequence ID" value="NZ_CP090569.1"/>
</dbReference>
<dbReference type="AlphaFoldDB" id="A0A9J6ZWX4"/>
<evidence type="ECO:0000256" key="10">
    <source>
        <dbReference type="SAM" id="SignalP"/>
    </source>
</evidence>
<dbReference type="InterPro" id="IPR026259">
    <property type="entry name" value="MauG/Cytc_peroxidase"/>
</dbReference>
<reference evidence="12" key="1">
    <citation type="journal article" date="2022" name="Mol. Ecol. Resour.">
        <title>The complete and closed genome of the facultative generalist Candidatus Endoriftia persephone from deep-sea hydrothermal vents.</title>
        <authorList>
            <person name="de Oliveira A.L."/>
            <person name="Srivastava A."/>
            <person name="Espada-Hinojosa S."/>
            <person name="Bright M."/>
        </authorList>
    </citation>
    <scope>NUCLEOTIDE SEQUENCE</scope>
    <source>
        <strain evidence="12">Tica-EPR-9o50.N</strain>
    </source>
</reference>
<feature type="domain" description="Cytochrome c" evidence="11">
    <location>
        <begin position="47"/>
        <end position="178"/>
    </location>
</feature>
<protein>
    <submittedName>
        <fullName evidence="12">Cytochrome-c peroxidase</fullName>
    </submittedName>
</protein>
<gene>
    <name evidence="12" type="ORF">L0Y14_13585</name>
</gene>
<evidence type="ECO:0000313" key="12">
    <source>
        <dbReference type="EMBL" id="USF87159.1"/>
    </source>
</evidence>
<dbReference type="Pfam" id="PF03150">
    <property type="entry name" value="CCP_MauG"/>
    <property type="match status" value="1"/>
</dbReference>
<evidence type="ECO:0000256" key="6">
    <source>
        <dbReference type="ARBA" id="ARBA00023002"/>
    </source>
</evidence>
<dbReference type="SUPFAM" id="SSF46626">
    <property type="entry name" value="Cytochrome c"/>
    <property type="match status" value="2"/>
</dbReference>
<dbReference type="PROSITE" id="PS51007">
    <property type="entry name" value="CYTC"/>
    <property type="match status" value="2"/>
</dbReference>
<feature type="binding site" description="covalent" evidence="8">
    <location>
        <position position="69"/>
    </location>
    <ligand>
        <name>heme c</name>
        <dbReference type="ChEBI" id="CHEBI:61717"/>
        <label>1</label>
    </ligand>
</feature>
<dbReference type="KEGG" id="eps:L0Y14_13585"/>
<dbReference type="InterPro" id="IPR051395">
    <property type="entry name" value="Cytochrome_c_Peroxidase/MauG"/>
</dbReference>
<organism evidence="12 13">
    <name type="scientific">Candidatus Endoriftia persephonae</name>
    <dbReference type="NCBI Taxonomy" id="393765"/>
    <lineage>
        <taxon>Bacteria</taxon>
        <taxon>Pseudomonadati</taxon>
        <taxon>Pseudomonadota</taxon>
        <taxon>Gammaproteobacteria</taxon>
        <taxon>Chromatiales</taxon>
        <taxon>Sedimenticolaceae</taxon>
        <taxon>Candidatus Endoriftia</taxon>
    </lineage>
</organism>
<proteinExistence type="predicted"/>
<dbReference type="GO" id="GO:0046872">
    <property type="term" value="F:metal ion binding"/>
    <property type="evidence" value="ECO:0007669"/>
    <property type="project" value="UniProtKB-KW"/>
</dbReference>
<evidence type="ECO:0000256" key="5">
    <source>
        <dbReference type="ARBA" id="ARBA00022764"/>
    </source>
</evidence>
<dbReference type="GO" id="GO:0009055">
    <property type="term" value="F:electron transfer activity"/>
    <property type="evidence" value="ECO:0007669"/>
    <property type="project" value="InterPro"/>
</dbReference>
<feature type="binding site" description="axial binding residue" evidence="9">
    <location>
        <position position="293"/>
    </location>
    <ligand>
        <name>heme c</name>
        <dbReference type="ChEBI" id="CHEBI:61717"/>
        <label>2</label>
    </ligand>
    <ligandPart>
        <name>Fe</name>
        <dbReference type="ChEBI" id="CHEBI:18248"/>
    </ligandPart>
</feature>
<evidence type="ECO:0000256" key="2">
    <source>
        <dbReference type="ARBA" id="ARBA00022617"/>
    </source>
</evidence>
<evidence type="ECO:0000256" key="3">
    <source>
        <dbReference type="ARBA" id="ARBA00022723"/>
    </source>
</evidence>
<keyword evidence="12" id="KW-0575">Peroxidase</keyword>
<comment type="cofactor">
    <cofactor evidence="8">
        <name>heme</name>
        <dbReference type="ChEBI" id="CHEBI:30413"/>
    </cofactor>
    <text evidence="8">Binds 2 heme groups.</text>
</comment>
<keyword evidence="5" id="KW-0574">Periplasm</keyword>
<evidence type="ECO:0000259" key="11">
    <source>
        <dbReference type="PROSITE" id="PS51007"/>
    </source>
</evidence>
<dbReference type="Gene3D" id="1.10.760.10">
    <property type="entry name" value="Cytochrome c-like domain"/>
    <property type="match status" value="2"/>
</dbReference>
<feature type="signal peptide" evidence="10">
    <location>
        <begin position="1"/>
        <end position="26"/>
    </location>
</feature>
<dbReference type="GO" id="GO:0020037">
    <property type="term" value="F:heme binding"/>
    <property type="evidence" value="ECO:0007669"/>
    <property type="project" value="InterPro"/>
</dbReference>
<dbReference type="GO" id="GO:0042597">
    <property type="term" value="C:periplasmic space"/>
    <property type="evidence" value="ECO:0007669"/>
    <property type="project" value="UniProtKB-SubCell"/>
</dbReference>
<dbReference type="InterPro" id="IPR009056">
    <property type="entry name" value="Cyt_c-like_dom"/>
</dbReference>
<keyword evidence="7 9" id="KW-0408">Iron</keyword>
<feature type="binding site" description="axial binding residue" evidence="9">
    <location>
        <position position="216"/>
    </location>
    <ligand>
        <name>heme c</name>
        <dbReference type="ChEBI" id="CHEBI:61717"/>
        <label>2</label>
    </ligand>
    <ligandPart>
        <name>Fe</name>
        <dbReference type="ChEBI" id="CHEBI:18248"/>
    </ligandPart>
</feature>
<evidence type="ECO:0000256" key="9">
    <source>
        <dbReference type="PIRSR" id="PIRSR000294-2"/>
    </source>
</evidence>
<dbReference type="PIRSF" id="PIRSF000294">
    <property type="entry name" value="Cytochrome-c_peroxidase"/>
    <property type="match status" value="1"/>
</dbReference>
<evidence type="ECO:0000256" key="4">
    <source>
        <dbReference type="ARBA" id="ARBA00022729"/>
    </source>
</evidence>
<name>A0A9J6ZWX4_9GAMM</name>
<dbReference type="InterPro" id="IPR004852">
    <property type="entry name" value="Di-haem_cyt_c_peroxidsae"/>
</dbReference>
<accession>A0A9J6ZWX4</accession>
<evidence type="ECO:0000313" key="13">
    <source>
        <dbReference type="Proteomes" id="UP001056649"/>
    </source>
</evidence>
<sequence length="326" mass="36163">MATCRFNRLKSVILPLFILMVSGTPAIGSDRNEPIRPLPLTIDLNPDKVALGDLLFHDTRLSGNNTISCAHCHNLATGGSDHRATSSGINGQLGRIKAPTVFNSGFHFVQFWDGRAATLEEQIEGPVHNPLEMGSSWPNVIKKLQADPKLSRTFKKSYPDGITSANIKDAIATFERSLITFNSRFDQWLRGDEKALNEHELQGYLLFKDYGCISCHQGMNVGGNMYGYMGAMGDYFADRGTPLTQADMGRFNITGLEEDKHLFRVPCLRLTAINPPYFHDGSAKTLEEAVRIMGLYQLGREIPPKDVQAIVAFLHTLVGNHPRLHP</sequence>
<keyword evidence="2 8" id="KW-0349">Heme</keyword>
<dbReference type="Proteomes" id="UP001056649">
    <property type="component" value="Chromosome"/>
</dbReference>
<evidence type="ECO:0000256" key="7">
    <source>
        <dbReference type="ARBA" id="ARBA00023004"/>
    </source>
</evidence>
<dbReference type="PANTHER" id="PTHR30600:SF7">
    <property type="entry name" value="CYTOCHROME C PEROXIDASE-RELATED"/>
    <property type="match status" value="1"/>
</dbReference>
<keyword evidence="13" id="KW-1185">Reference proteome</keyword>
<dbReference type="EMBL" id="CP090569">
    <property type="protein sequence ID" value="USF87159.1"/>
    <property type="molecule type" value="Genomic_DNA"/>
</dbReference>
<keyword evidence="4 10" id="KW-0732">Signal</keyword>
<comment type="subcellular location">
    <subcellularLocation>
        <location evidence="1">Periplasm</location>
    </subcellularLocation>
</comment>
<feature type="binding site" description="covalent" evidence="8">
    <location>
        <position position="215"/>
    </location>
    <ligand>
        <name>heme c</name>
        <dbReference type="ChEBI" id="CHEBI:61717"/>
        <label>2</label>
    </ligand>
</feature>
<comment type="PTM">
    <text evidence="8">Binds 2 heme groups per subunit.</text>
</comment>
<feature type="binding site" description="axial binding residue" evidence="9">
    <location>
        <position position="73"/>
    </location>
    <ligand>
        <name>heme c</name>
        <dbReference type="ChEBI" id="CHEBI:61717"/>
        <label>1</label>
    </ligand>
    <ligandPart>
        <name>Fe</name>
        <dbReference type="ChEBI" id="CHEBI:18248"/>
    </ligandPart>
</feature>
<dbReference type="InterPro" id="IPR036909">
    <property type="entry name" value="Cyt_c-like_dom_sf"/>
</dbReference>
<dbReference type="GO" id="GO:0004130">
    <property type="term" value="F:cytochrome-c peroxidase activity"/>
    <property type="evidence" value="ECO:0007669"/>
    <property type="project" value="TreeGrafter"/>
</dbReference>
<evidence type="ECO:0000256" key="8">
    <source>
        <dbReference type="PIRSR" id="PIRSR000294-1"/>
    </source>
</evidence>
<feature type="chain" id="PRO_5039948158" evidence="10">
    <location>
        <begin position="27"/>
        <end position="326"/>
    </location>
</feature>